<proteinExistence type="predicted"/>
<dbReference type="Gene3D" id="3.40.50.720">
    <property type="entry name" value="NAD(P)-binding Rossmann-like Domain"/>
    <property type="match status" value="1"/>
</dbReference>
<dbReference type="Proteomes" id="UP000886162">
    <property type="component" value="Unassembled WGS sequence"/>
</dbReference>
<dbReference type="PANTHER" id="PTHR30388">
    <property type="entry name" value="ALDEHYDE OXIDOREDUCTASE MOLYBDENUM COFACTOR ASSEMBLY PROTEIN"/>
    <property type="match status" value="1"/>
</dbReference>
<organism evidence="2">
    <name type="scientific">Geoalkalibacter subterraneus</name>
    <dbReference type="NCBI Taxonomy" id="483547"/>
    <lineage>
        <taxon>Bacteria</taxon>
        <taxon>Pseudomonadati</taxon>
        <taxon>Thermodesulfobacteriota</taxon>
        <taxon>Desulfuromonadia</taxon>
        <taxon>Desulfuromonadales</taxon>
        <taxon>Geoalkalibacteraceae</taxon>
        <taxon>Geoalkalibacter</taxon>
    </lineage>
</organism>
<feature type="non-terminal residue" evidence="2">
    <location>
        <position position="142"/>
    </location>
</feature>
<accession>A0A831PIA3</accession>
<dbReference type="InterPro" id="IPR052698">
    <property type="entry name" value="MoCofactor_Util/Proc"/>
</dbReference>
<protein>
    <submittedName>
        <fullName evidence="2">Dehydrogenase</fullName>
    </submittedName>
</protein>
<dbReference type="Pfam" id="PF02625">
    <property type="entry name" value="XdhC_CoxI"/>
    <property type="match status" value="1"/>
</dbReference>
<dbReference type="InterPro" id="IPR036291">
    <property type="entry name" value="NAD(P)-bd_dom_sf"/>
</dbReference>
<name>A0A831PIA3_9BACT</name>
<gene>
    <name evidence="2" type="ORF">ENN94_01945</name>
</gene>
<sequence>MEDIALYEEVIRLKNGEQPATLVTLIRSTGSTPRKAGAKMLVRSDGSIQGTIGGGRLEVEVIRKALEAVESGSPSTAEFDLTEDFGHACGGRLMFYLEPINPRPYLVIFGAGHVGRMLAQLAHQSGFYVTVVEENPQRPPLE</sequence>
<dbReference type="AlphaFoldDB" id="A0A831PIA3"/>
<dbReference type="SUPFAM" id="SSF51735">
    <property type="entry name" value="NAD(P)-binding Rossmann-fold domains"/>
    <property type="match status" value="1"/>
</dbReference>
<dbReference type="PANTHER" id="PTHR30388:SF6">
    <property type="entry name" value="XANTHINE DEHYDROGENASE SUBUNIT A-RELATED"/>
    <property type="match status" value="1"/>
</dbReference>
<reference evidence="2" key="1">
    <citation type="journal article" date="2020" name="mSystems">
        <title>Genome- and Community-Level Interaction Insights into Carbon Utilization and Element Cycling Functions of Hydrothermarchaeota in Hydrothermal Sediment.</title>
        <authorList>
            <person name="Zhou Z."/>
            <person name="Liu Y."/>
            <person name="Xu W."/>
            <person name="Pan J."/>
            <person name="Luo Z.H."/>
            <person name="Li M."/>
        </authorList>
    </citation>
    <scope>NUCLEOTIDE SEQUENCE [LARGE SCALE GENOMIC DNA]</scope>
    <source>
        <strain evidence="2">SpSt-1220</strain>
    </source>
</reference>
<feature type="domain" description="XdhC- CoxI" evidence="1">
    <location>
        <begin position="17"/>
        <end position="80"/>
    </location>
</feature>
<dbReference type="InterPro" id="IPR003777">
    <property type="entry name" value="XdhC_CoxI"/>
</dbReference>
<dbReference type="EMBL" id="DSDO01000132">
    <property type="protein sequence ID" value="HDR46444.1"/>
    <property type="molecule type" value="Genomic_DNA"/>
</dbReference>
<comment type="caution">
    <text evidence="2">The sequence shown here is derived from an EMBL/GenBank/DDBJ whole genome shotgun (WGS) entry which is preliminary data.</text>
</comment>
<evidence type="ECO:0000259" key="1">
    <source>
        <dbReference type="Pfam" id="PF02625"/>
    </source>
</evidence>
<evidence type="ECO:0000313" key="2">
    <source>
        <dbReference type="EMBL" id="HDR46444.1"/>
    </source>
</evidence>